<organism evidence="2 3">
    <name type="scientific">Schleiferia thermophila</name>
    <dbReference type="NCBI Taxonomy" id="884107"/>
    <lineage>
        <taxon>Bacteria</taxon>
        <taxon>Pseudomonadati</taxon>
        <taxon>Bacteroidota</taxon>
        <taxon>Flavobacteriia</taxon>
        <taxon>Flavobacteriales</taxon>
        <taxon>Schleiferiaceae</taxon>
        <taxon>Schleiferia</taxon>
    </lineage>
</organism>
<keyword evidence="3" id="KW-1185">Reference proteome</keyword>
<evidence type="ECO:0000256" key="1">
    <source>
        <dbReference type="SAM" id="SignalP"/>
    </source>
</evidence>
<evidence type="ECO:0000313" key="2">
    <source>
        <dbReference type="EMBL" id="RCX05584.1"/>
    </source>
</evidence>
<protein>
    <recommendedName>
        <fullName evidence="4">Secreted protein</fullName>
    </recommendedName>
</protein>
<evidence type="ECO:0008006" key="4">
    <source>
        <dbReference type="Google" id="ProtNLM"/>
    </source>
</evidence>
<dbReference type="RefSeq" id="WP_037356519.1">
    <property type="nucleotide sequence ID" value="NZ_BHZF01000001.1"/>
</dbReference>
<reference evidence="2 3" key="1">
    <citation type="submission" date="2018-07" db="EMBL/GenBank/DDBJ databases">
        <title>Genomic Encyclopedia of Type Strains, Phase IV (KMG-IV): sequencing the most valuable type-strain genomes for metagenomic binning, comparative biology and taxonomic classification.</title>
        <authorList>
            <person name="Goeker M."/>
        </authorList>
    </citation>
    <scope>NUCLEOTIDE SEQUENCE [LARGE SCALE GENOMIC DNA]</scope>
    <source>
        <strain evidence="2 3">DSM 21410</strain>
    </source>
</reference>
<keyword evidence="1" id="KW-0732">Signal</keyword>
<comment type="caution">
    <text evidence="2">The sequence shown here is derived from an EMBL/GenBank/DDBJ whole genome shotgun (WGS) entry which is preliminary data.</text>
</comment>
<accession>A0A369ADS6</accession>
<dbReference type="Proteomes" id="UP000253517">
    <property type="component" value="Unassembled WGS sequence"/>
</dbReference>
<feature type="signal peptide" evidence="1">
    <location>
        <begin position="1"/>
        <end position="18"/>
    </location>
</feature>
<proteinExistence type="predicted"/>
<dbReference type="AlphaFoldDB" id="A0A369ADS6"/>
<evidence type="ECO:0000313" key="3">
    <source>
        <dbReference type="Proteomes" id="UP000253517"/>
    </source>
</evidence>
<dbReference type="EMBL" id="QPJS01000001">
    <property type="protein sequence ID" value="RCX05584.1"/>
    <property type="molecule type" value="Genomic_DNA"/>
</dbReference>
<feature type="chain" id="PRO_5016793539" description="Secreted protein" evidence="1">
    <location>
        <begin position="19"/>
        <end position="152"/>
    </location>
</feature>
<gene>
    <name evidence="2" type="ORF">DES35_101871</name>
</gene>
<name>A0A369ADS6_9FLAO</name>
<sequence length="152" mass="17117">MKRTLILLAFLMSIIAGAQSYNHALGLRGGFNNGLTYRYYNSQSHAYEFILSPRWGGFSLTGLIEHFRPLGNEPGLSWFYGYGVHVGTYASGRRNVPPANDNLLLGVDGIIGIDYKFQGVPLNISLDAKPELNIVPYFWDLINFNLSFRFTF</sequence>